<feature type="region of interest" description="Disordered" evidence="1">
    <location>
        <begin position="184"/>
        <end position="204"/>
    </location>
</feature>
<name>A0A9N8JNZ7_9PEZI</name>
<proteinExistence type="predicted"/>
<keyword evidence="2" id="KW-0732">Signal</keyword>
<feature type="compositionally biased region" description="Low complexity" evidence="1">
    <location>
        <begin position="374"/>
        <end position="415"/>
    </location>
</feature>
<protein>
    <submittedName>
        <fullName evidence="3">Uncharacterized protein</fullName>
    </submittedName>
</protein>
<sequence>MRFSALTIASAAVAAAGVNAIDVAGKSNILRSANGSPDISAEFPGYEVIPKAATNKYPVNAAPTIPDYATDSFEPTYVPEEDLKPTVLQARSAPLASSTANTTPVGDAPADDSFETFMEWMNARQAQGAFEQAQHSHVARSVAPSPSVEVPPFEGPADDTYEAFVAWMESRFPQEVTQATEQKVHARDVPAQPEHTSITAKDTPADDSYEEFVHWWSSRYPQGSTETDEHTNFARSVYEHDEYPSEYHELDARSMETPGGSEEHEDEVSDWSLVWNEELEQHIHARSLADEHHEVPSDYDYQQESSASGQGGPINVHYESEHEYNPDETFEEFLARQGCNPAEYTQETHPIESHEEEPQPQEPVHSRPEVSEVAASPAAAPTPKPTSAATSSDATSTSASQWTGETATASSGSAANVQARSVSSHYRFRHHSAHASNSGTATASSATSSTTSRKGFFNLPW</sequence>
<comment type="caution">
    <text evidence="3">The sequence shown here is derived from an EMBL/GenBank/DDBJ whole genome shotgun (WGS) entry which is preliminary data.</text>
</comment>
<dbReference type="Proteomes" id="UP000716446">
    <property type="component" value="Unassembled WGS sequence"/>
</dbReference>
<keyword evidence="4" id="KW-1185">Reference proteome</keyword>
<evidence type="ECO:0000256" key="1">
    <source>
        <dbReference type="SAM" id="MobiDB-lite"/>
    </source>
</evidence>
<feature type="compositionally biased region" description="Low complexity" evidence="1">
    <location>
        <begin position="434"/>
        <end position="452"/>
    </location>
</feature>
<feature type="region of interest" description="Disordered" evidence="1">
    <location>
        <begin position="346"/>
        <end position="461"/>
    </location>
</feature>
<dbReference type="AlphaFoldDB" id="A0A9N8JNZ7"/>
<evidence type="ECO:0000256" key="2">
    <source>
        <dbReference type="SAM" id="SignalP"/>
    </source>
</evidence>
<feature type="chain" id="PRO_5040229156" evidence="2">
    <location>
        <begin position="21"/>
        <end position="461"/>
    </location>
</feature>
<evidence type="ECO:0000313" key="3">
    <source>
        <dbReference type="EMBL" id="CAD0091268.1"/>
    </source>
</evidence>
<gene>
    <name evidence="3" type="ORF">AWRI4619_LOCUS6649</name>
</gene>
<accession>A0A9N8JNZ7</accession>
<feature type="signal peptide" evidence="2">
    <location>
        <begin position="1"/>
        <end position="20"/>
    </location>
</feature>
<organism evidence="3 4">
    <name type="scientific">Aureobasidium vineae</name>
    <dbReference type="NCBI Taxonomy" id="2773715"/>
    <lineage>
        <taxon>Eukaryota</taxon>
        <taxon>Fungi</taxon>
        <taxon>Dikarya</taxon>
        <taxon>Ascomycota</taxon>
        <taxon>Pezizomycotina</taxon>
        <taxon>Dothideomycetes</taxon>
        <taxon>Dothideomycetidae</taxon>
        <taxon>Dothideales</taxon>
        <taxon>Saccotheciaceae</taxon>
        <taxon>Aureobasidium</taxon>
    </lineage>
</organism>
<dbReference type="EMBL" id="CAIJEN010000012">
    <property type="protein sequence ID" value="CAD0091268.1"/>
    <property type="molecule type" value="Genomic_DNA"/>
</dbReference>
<feature type="region of interest" description="Disordered" evidence="1">
    <location>
        <begin position="295"/>
        <end position="318"/>
    </location>
</feature>
<reference evidence="3" key="1">
    <citation type="submission" date="2020-06" db="EMBL/GenBank/DDBJ databases">
        <authorList>
            <person name="Onetto C."/>
        </authorList>
    </citation>
    <scope>NUCLEOTIDE SEQUENCE</scope>
</reference>
<evidence type="ECO:0000313" key="4">
    <source>
        <dbReference type="Proteomes" id="UP000716446"/>
    </source>
</evidence>